<evidence type="ECO:0000256" key="1">
    <source>
        <dbReference type="SAM" id="MobiDB-lite"/>
    </source>
</evidence>
<dbReference type="Proteomes" id="UP001206925">
    <property type="component" value="Unassembled WGS sequence"/>
</dbReference>
<proteinExistence type="predicted"/>
<feature type="compositionally biased region" description="Basic residues" evidence="1">
    <location>
        <begin position="97"/>
        <end position="107"/>
    </location>
</feature>
<dbReference type="AlphaFoldDB" id="A0AAD5CKX8"/>
<dbReference type="GO" id="GO:0008093">
    <property type="term" value="F:cytoskeletal anchor activity"/>
    <property type="evidence" value="ECO:0007669"/>
    <property type="project" value="TreeGrafter"/>
</dbReference>
<gene>
    <name evidence="2" type="ORF">M8C21_000741</name>
</gene>
<comment type="caution">
    <text evidence="2">The sequence shown here is derived from an EMBL/GenBank/DDBJ whole genome shotgun (WGS) entry which is preliminary data.</text>
</comment>
<dbReference type="EMBL" id="JAMZMK010007713">
    <property type="protein sequence ID" value="KAI7743542.1"/>
    <property type="molecule type" value="Genomic_DNA"/>
</dbReference>
<accession>A0AAD5CKX8</accession>
<protein>
    <submittedName>
        <fullName evidence="2">Uncharacterized protein</fullName>
    </submittedName>
</protein>
<feature type="compositionally biased region" description="Acidic residues" evidence="1">
    <location>
        <begin position="115"/>
        <end position="129"/>
    </location>
</feature>
<dbReference type="GO" id="GO:0051015">
    <property type="term" value="F:actin filament binding"/>
    <property type="evidence" value="ECO:0007669"/>
    <property type="project" value="TreeGrafter"/>
</dbReference>
<sequence>MLLVKYMELKNYKARMFVPVDTRKSIGRYRPYSNVCKVMGLSGVDLFSPSDVVEKRNTRKVPDFDIVTSTVAMPTDAVRCIRRSLELSSMSNVTTGQRKHASLKSRQKTSFASDIQEEEPYLEESDEENSQFSETSYVDFLYLETGESPDTADKCALTQSIQQSDASNRELSKLAHSPVSVLLQYVNSENQLDETLSMCRVWRKLPHNAESSPTSSVLGRVLDFDFDAKSESDDLATLESATYDKLSGLCNQPELQDLERSSDSFSQWGDEYDTKSCCSVDQDHESLNKTEKDLGHSLVSVKDDVTNIADSMQESVAGKESNDKLMKIDDPKSTDNINDVFDDPGGVKFTERYDSCAEDSNTASKDERLDDSLAKADTDEKNDTRAFNTEKKLSYVAPLLKTVAKGTALIGILFLLHFRNSRSPRNTSQIHWKSIGVGLPKRKEDKGSKIYPVDKFKFED</sequence>
<feature type="compositionally biased region" description="Basic and acidic residues" evidence="1">
    <location>
        <begin position="320"/>
        <end position="333"/>
    </location>
</feature>
<dbReference type="PANTHER" id="PTHR46756:SF18">
    <property type="entry name" value="GAS2-LIKE PROTEIN PICKLED EGGS"/>
    <property type="match status" value="1"/>
</dbReference>
<dbReference type="GO" id="GO:0051764">
    <property type="term" value="P:actin crosslink formation"/>
    <property type="evidence" value="ECO:0007669"/>
    <property type="project" value="TreeGrafter"/>
</dbReference>
<organism evidence="2 3">
    <name type="scientific">Ambrosia artemisiifolia</name>
    <name type="common">Common ragweed</name>
    <dbReference type="NCBI Taxonomy" id="4212"/>
    <lineage>
        <taxon>Eukaryota</taxon>
        <taxon>Viridiplantae</taxon>
        <taxon>Streptophyta</taxon>
        <taxon>Embryophyta</taxon>
        <taxon>Tracheophyta</taxon>
        <taxon>Spermatophyta</taxon>
        <taxon>Magnoliopsida</taxon>
        <taxon>eudicotyledons</taxon>
        <taxon>Gunneridae</taxon>
        <taxon>Pentapetalae</taxon>
        <taxon>asterids</taxon>
        <taxon>campanulids</taxon>
        <taxon>Asterales</taxon>
        <taxon>Asteraceae</taxon>
        <taxon>Asteroideae</taxon>
        <taxon>Heliantheae alliance</taxon>
        <taxon>Heliantheae</taxon>
        <taxon>Ambrosia</taxon>
    </lineage>
</organism>
<evidence type="ECO:0000313" key="3">
    <source>
        <dbReference type="Proteomes" id="UP001206925"/>
    </source>
</evidence>
<reference evidence="2" key="1">
    <citation type="submission" date="2022-06" db="EMBL/GenBank/DDBJ databases">
        <title>Uncovering the hologenomic basis of an extraordinary plant invasion.</title>
        <authorList>
            <person name="Bieker V.C."/>
            <person name="Martin M.D."/>
            <person name="Gilbert T."/>
            <person name="Hodgins K."/>
            <person name="Battlay P."/>
            <person name="Petersen B."/>
            <person name="Wilson J."/>
        </authorList>
    </citation>
    <scope>NUCLEOTIDE SEQUENCE</scope>
    <source>
        <strain evidence="2">AA19_3_7</strain>
        <tissue evidence="2">Leaf</tissue>
    </source>
</reference>
<feature type="region of interest" description="Disordered" evidence="1">
    <location>
        <begin position="359"/>
        <end position="382"/>
    </location>
</feature>
<evidence type="ECO:0000313" key="2">
    <source>
        <dbReference type="EMBL" id="KAI7743542.1"/>
    </source>
</evidence>
<feature type="compositionally biased region" description="Basic and acidic residues" evidence="1">
    <location>
        <begin position="364"/>
        <end position="382"/>
    </location>
</feature>
<dbReference type="PANTHER" id="PTHR46756">
    <property type="entry name" value="TRANSGELIN"/>
    <property type="match status" value="1"/>
</dbReference>
<feature type="region of interest" description="Disordered" evidence="1">
    <location>
        <begin position="92"/>
        <end position="131"/>
    </location>
</feature>
<keyword evidence="3" id="KW-1185">Reference proteome</keyword>
<name>A0AAD5CKX8_AMBAR</name>
<feature type="region of interest" description="Disordered" evidence="1">
    <location>
        <begin position="316"/>
        <end position="337"/>
    </location>
</feature>
<dbReference type="GO" id="GO:0005884">
    <property type="term" value="C:actin filament"/>
    <property type="evidence" value="ECO:0007669"/>
    <property type="project" value="TreeGrafter"/>
</dbReference>